<organism evidence="1">
    <name type="scientific">marine sediment metagenome</name>
    <dbReference type="NCBI Taxonomy" id="412755"/>
    <lineage>
        <taxon>unclassified sequences</taxon>
        <taxon>metagenomes</taxon>
        <taxon>ecological metagenomes</taxon>
    </lineage>
</organism>
<gene>
    <name evidence="1" type="ORF">LCGC14_0034690</name>
</gene>
<evidence type="ECO:0000313" key="1">
    <source>
        <dbReference type="EMBL" id="KKO09967.1"/>
    </source>
</evidence>
<protein>
    <submittedName>
        <fullName evidence="1">Uncharacterized protein</fullName>
    </submittedName>
</protein>
<reference evidence="1" key="1">
    <citation type="journal article" date="2015" name="Nature">
        <title>Complex archaea that bridge the gap between prokaryotes and eukaryotes.</title>
        <authorList>
            <person name="Spang A."/>
            <person name="Saw J.H."/>
            <person name="Jorgensen S.L."/>
            <person name="Zaremba-Niedzwiedzka K."/>
            <person name="Martijn J."/>
            <person name="Lind A.E."/>
            <person name="van Eijk R."/>
            <person name="Schleper C."/>
            <person name="Guy L."/>
            <person name="Ettema T.J."/>
        </authorList>
    </citation>
    <scope>NUCLEOTIDE SEQUENCE</scope>
</reference>
<dbReference type="EMBL" id="LAZR01000006">
    <property type="protein sequence ID" value="KKO09967.1"/>
    <property type="molecule type" value="Genomic_DNA"/>
</dbReference>
<sequence>MAPGPFLAEQLVQKATIMNAGQAIERVQFMKDPVLALQFTQGAVKGRGALNHAAFQLGSRFMFNPGIFFLEQTHAISQRKGEQDHLQCRADLQPVFGDDSTWNNMERLQGIHGHACQQDRE</sequence>
<name>A0A0F9YCK8_9ZZZZ</name>
<dbReference type="AlphaFoldDB" id="A0A0F9YCK8"/>
<comment type="caution">
    <text evidence="1">The sequence shown here is derived from an EMBL/GenBank/DDBJ whole genome shotgun (WGS) entry which is preliminary data.</text>
</comment>
<proteinExistence type="predicted"/>
<accession>A0A0F9YCK8</accession>